<keyword evidence="3" id="KW-1185">Reference proteome</keyword>
<protein>
    <submittedName>
        <fullName evidence="2">Uncharacterized protein</fullName>
    </submittedName>
</protein>
<gene>
    <name evidence="2" type="ORF">GCM10025863_06190</name>
</gene>
<name>A0ABN6WZY8_9MICO</name>
<reference evidence="3" key="1">
    <citation type="journal article" date="2019" name="Int. J. Syst. Evol. Microbiol.">
        <title>The Global Catalogue of Microorganisms (GCM) 10K type strain sequencing project: providing services to taxonomists for standard genome sequencing and annotation.</title>
        <authorList>
            <consortium name="The Broad Institute Genomics Platform"/>
            <consortium name="The Broad Institute Genome Sequencing Center for Infectious Disease"/>
            <person name="Wu L."/>
            <person name="Ma J."/>
        </authorList>
    </citation>
    <scope>NUCLEOTIDE SEQUENCE [LARGE SCALE GENOMIC DNA]</scope>
    <source>
        <strain evidence="3">NBRC 106310</strain>
    </source>
</reference>
<dbReference type="EMBL" id="AP027728">
    <property type="protein sequence ID" value="BDZ38005.1"/>
    <property type="molecule type" value="Genomic_DNA"/>
</dbReference>
<evidence type="ECO:0000313" key="2">
    <source>
        <dbReference type="EMBL" id="BDZ38005.1"/>
    </source>
</evidence>
<proteinExistence type="predicted"/>
<dbReference type="Proteomes" id="UP001321543">
    <property type="component" value="Chromosome"/>
</dbReference>
<feature type="region of interest" description="Disordered" evidence="1">
    <location>
        <begin position="1"/>
        <end position="36"/>
    </location>
</feature>
<organism evidence="2 3">
    <name type="scientific">Microbacterium suwonense</name>
    <dbReference type="NCBI Taxonomy" id="683047"/>
    <lineage>
        <taxon>Bacteria</taxon>
        <taxon>Bacillati</taxon>
        <taxon>Actinomycetota</taxon>
        <taxon>Actinomycetes</taxon>
        <taxon>Micrococcales</taxon>
        <taxon>Microbacteriaceae</taxon>
        <taxon>Microbacterium</taxon>
    </lineage>
</organism>
<evidence type="ECO:0000313" key="3">
    <source>
        <dbReference type="Proteomes" id="UP001321543"/>
    </source>
</evidence>
<dbReference type="RefSeq" id="WP_286301853.1">
    <property type="nucleotide sequence ID" value="NZ_AP027728.1"/>
</dbReference>
<accession>A0ABN6WZY8</accession>
<evidence type="ECO:0000256" key="1">
    <source>
        <dbReference type="SAM" id="MobiDB-lite"/>
    </source>
</evidence>
<sequence length="98" mass="10246">MGEYSSEQPCQARDSLPMGSAGFGFGRPRDGGTDRAQAWGFEFEGVRVQERQVPVLTVAAHADNAPAVVEASVIGSVHVSVQEQDGANGVQDAADPFA</sequence>